<dbReference type="InterPro" id="IPR011991">
    <property type="entry name" value="ArsR-like_HTH"/>
</dbReference>
<dbReference type="GO" id="GO:0003677">
    <property type="term" value="F:DNA binding"/>
    <property type="evidence" value="ECO:0007669"/>
    <property type="project" value="TreeGrafter"/>
</dbReference>
<dbReference type="GO" id="GO:0010288">
    <property type="term" value="P:response to lead ion"/>
    <property type="evidence" value="ECO:0007669"/>
    <property type="project" value="TreeGrafter"/>
</dbReference>
<dbReference type="GO" id="GO:0003700">
    <property type="term" value="F:DNA-binding transcription factor activity"/>
    <property type="evidence" value="ECO:0007669"/>
    <property type="project" value="InterPro"/>
</dbReference>
<dbReference type="SUPFAM" id="SSF46785">
    <property type="entry name" value="Winged helix' DNA-binding domain"/>
    <property type="match status" value="1"/>
</dbReference>
<proteinExistence type="predicted"/>
<dbReference type="AlphaFoldDB" id="A0A7K1XWK4"/>
<dbReference type="Proteomes" id="UP000451233">
    <property type="component" value="Unassembled WGS sequence"/>
</dbReference>
<dbReference type="GO" id="GO:0046686">
    <property type="term" value="P:response to cadmium ion"/>
    <property type="evidence" value="ECO:0007669"/>
    <property type="project" value="TreeGrafter"/>
</dbReference>
<gene>
    <name evidence="2" type="ORF">GS398_08610</name>
</gene>
<dbReference type="EMBL" id="WVHS01000002">
    <property type="protein sequence ID" value="MXV15361.1"/>
    <property type="molecule type" value="Genomic_DNA"/>
</dbReference>
<comment type="caution">
    <text evidence="2">The sequence shown here is derived from an EMBL/GenBank/DDBJ whole genome shotgun (WGS) entry which is preliminary data.</text>
</comment>
<dbReference type="InterPro" id="IPR052543">
    <property type="entry name" value="HTH_Metal-responsive_Reg"/>
</dbReference>
<dbReference type="InterPro" id="IPR036388">
    <property type="entry name" value="WH-like_DNA-bd_sf"/>
</dbReference>
<evidence type="ECO:0000313" key="3">
    <source>
        <dbReference type="Proteomes" id="UP000451233"/>
    </source>
</evidence>
<dbReference type="PANTHER" id="PTHR39168">
    <property type="entry name" value="TRANSCRIPTIONAL REGULATOR-RELATED"/>
    <property type="match status" value="1"/>
</dbReference>
<reference evidence="2 3" key="1">
    <citation type="submission" date="2019-11" db="EMBL/GenBank/DDBJ databases">
        <title>Pedobacter sp. HMF7056 Genome sequencing and assembly.</title>
        <authorList>
            <person name="Kang H."/>
            <person name="Kim H."/>
            <person name="Joh K."/>
        </authorList>
    </citation>
    <scope>NUCLEOTIDE SEQUENCE [LARGE SCALE GENOMIC DNA]</scope>
    <source>
        <strain evidence="2 3">HMF7056</strain>
    </source>
</reference>
<dbReference type="Pfam" id="PF12840">
    <property type="entry name" value="HTH_20"/>
    <property type="match status" value="1"/>
</dbReference>
<dbReference type="PROSITE" id="PS50987">
    <property type="entry name" value="HTH_ARSR_2"/>
    <property type="match status" value="1"/>
</dbReference>
<evidence type="ECO:0000259" key="1">
    <source>
        <dbReference type="PROSITE" id="PS50987"/>
    </source>
</evidence>
<dbReference type="RefSeq" id="WP_160906362.1">
    <property type="nucleotide sequence ID" value="NZ_WVHS01000002.1"/>
</dbReference>
<dbReference type="GO" id="GO:0032791">
    <property type="term" value="F:lead ion binding"/>
    <property type="evidence" value="ECO:0007669"/>
    <property type="project" value="TreeGrafter"/>
</dbReference>
<protein>
    <submittedName>
        <fullName evidence="2">Helix-turn-helix domain-containing protein</fullName>
    </submittedName>
</protein>
<dbReference type="GO" id="GO:0097063">
    <property type="term" value="F:cadmium ion sensor activity"/>
    <property type="evidence" value="ECO:0007669"/>
    <property type="project" value="TreeGrafter"/>
</dbReference>
<organism evidence="2 3">
    <name type="scientific">Hufsiella ginkgonis</name>
    <dbReference type="NCBI Taxonomy" id="2695274"/>
    <lineage>
        <taxon>Bacteria</taxon>
        <taxon>Pseudomonadati</taxon>
        <taxon>Bacteroidota</taxon>
        <taxon>Sphingobacteriia</taxon>
        <taxon>Sphingobacteriales</taxon>
        <taxon>Sphingobacteriaceae</taxon>
        <taxon>Hufsiella</taxon>
    </lineage>
</organism>
<keyword evidence="3" id="KW-1185">Reference proteome</keyword>
<feature type="domain" description="HTH arsR-type" evidence="1">
    <location>
        <begin position="1"/>
        <end position="94"/>
    </location>
</feature>
<sequence length="226" mass="25189">MEADHKFAEIASLICEPVRAKMLWSLLDGRAYTAGELALAADISPAAASNHLSKLLNSALIKVEIQGRHRYYSFASPEVAYVIESLASLSRNEKPGTVKEAMKPVRFCRTCYDHLAGHVSVLIAEALEQKGYLEKSGNIYLVAGSGWEWFATLNILKGDVTSSRRALSRQCLDWSERRPHLAGALGAAFLERTLENDWFRKVKFSRELIVTVKGRQQLLERLGLAL</sequence>
<dbReference type="InterPro" id="IPR036390">
    <property type="entry name" value="WH_DNA-bd_sf"/>
</dbReference>
<accession>A0A7K1XWK4</accession>
<dbReference type="PANTHER" id="PTHR39168:SF1">
    <property type="entry name" value="TRANSCRIPTIONAL REGULATORY PROTEIN"/>
    <property type="match status" value="1"/>
</dbReference>
<dbReference type="InterPro" id="IPR001845">
    <property type="entry name" value="HTH_ArsR_DNA-bd_dom"/>
</dbReference>
<dbReference type="Gene3D" id="1.10.10.10">
    <property type="entry name" value="Winged helix-like DNA-binding domain superfamily/Winged helix DNA-binding domain"/>
    <property type="match status" value="1"/>
</dbReference>
<dbReference type="SMART" id="SM00418">
    <property type="entry name" value="HTH_ARSR"/>
    <property type="match status" value="1"/>
</dbReference>
<evidence type="ECO:0000313" key="2">
    <source>
        <dbReference type="EMBL" id="MXV15361.1"/>
    </source>
</evidence>
<dbReference type="CDD" id="cd00090">
    <property type="entry name" value="HTH_ARSR"/>
    <property type="match status" value="1"/>
</dbReference>
<name>A0A7K1XWK4_9SPHI</name>